<dbReference type="PROSITE" id="PS01186">
    <property type="entry name" value="EGF_2"/>
    <property type="match status" value="1"/>
</dbReference>
<keyword evidence="1" id="KW-0732">Signal</keyword>
<evidence type="ECO:0000259" key="3">
    <source>
        <dbReference type="PROSITE" id="PS01186"/>
    </source>
</evidence>
<organism evidence="4 5">
    <name type="scientific">Oedothorax gibbosus</name>
    <dbReference type="NCBI Taxonomy" id="931172"/>
    <lineage>
        <taxon>Eukaryota</taxon>
        <taxon>Metazoa</taxon>
        <taxon>Ecdysozoa</taxon>
        <taxon>Arthropoda</taxon>
        <taxon>Chelicerata</taxon>
        <taxon>Arachnida</taxon>
        <taxon>Araneae</taxon>
        <taxon>Araneomorphae</taxon>
        <taxon>Entelegynae</taxon>
        <taxon>Araneoidea</taxon>
        <taxon>Linyphiidae</taxon>
        <taxon>Erigoninae</taxon>
        <taxon>Oedothorax</taxon>
    </lineage>
</organism>
<gene>
    <name evidence="4" type="ORF">JTE90_005121</name>
</gene>
<evidence type="ECO:0000259" key="2">
    <source>
        <dbReference type="PROSITE" id="PS00022"/>
    </source>
</evidence>
<reference evidence="4 5" key="1">
    <citation type="journal article" date="2022" name="Nat. Ecol. Evol.">
        <title>A masculinizing supergene underlies an exaggerated male reproductive morph in a spider.</title>
        <authorList>
            <person name="Hendrickx F."/>
            <person name="De Corte Z."/>
            <person name="Sonet G."/>
            <person name="Van Belleghem S.M."/>
            <person name="Kostlbacher S."/>
            <person name="Vangestel C."/>
        </authorList>
    </citation>
    <scope>NUCLEOTIDE SEQUENCE [LARGE SCALE GENOMIC DNA]</scope>
    <source>
        <strain evidence="4">W744_W776</strain>
    </source>
</reference>
<proteinExistence type="predicted"/>
<dbReference type="InterPro" id="IPR000742">
    <property type="entry name" value="EGF"/>
</dbReference>
<feature type="domain" description="EGF-like" evidence="2 3">
    <location>
        <begin position="80"/>
        <end position="91"/>
    </location>
</feature>
<dbReference type="Proteomes" id="UP000827092">
    <property type="component" value="Unassembled WGS sequence"/>
</dbReference>
<feature type="signal peptide" evidence="1">
    <location>
        <begin position="1"/>
        <end position="21"/>
    </location>
</feature>
<accession>A0AAV6ULN4</accession>
<dbReference type="PROSITE" id="PS00022">
    <property type="entry name" value="EGF_1"/>
    <property type="match status" value="1"/>
</dbReference>
<evidence type="ECO:0000313" key="5">
    <source>
        <dbReference type="Proteomes" id="UP000827092"/>
    </source>
</evidence>
<dbReference type="AlphaFoldDB" id="A0AAV6ULN4"/>
<keyword evidence="5" id="KW-1185">Reference proteome</keyword>
<protein>
    <recommendedName>
        <fullName evidence="2 3">EGF-like domain-containing protein</fullName>
    </recommendedName>
</protein>
<evidence type="ECO:0000256" key="1">
    <source>
        <dbReference type="SAM" id="SignalP"/>
    </source>
</evidence>
<name>A0AAV6ULN4_9ARAC</name>
<dbReference type="Gene3D" id="2.10.25.10">
    <property type="entry name" value="Laminin"/>
    <property type="match status" value="1"/>
</dbReference>
<dbReference type="EMBL" id="JAFNEN010000344">
    <property type="protein sequence ID" value="KAG8185142.1"/>
    <property type="molecule type" value="Genomic_DNA"/>
</dbReference>
<evidence type="ECO:0000313" key="4">
    <source>
        <dbReference type="EMBL" id="KAG8185142.1"/>
    </source>
</evidence>
<feature type="chain" id="PRO_5043349986" description="EGF-like domain-containing protein" evidence="1">
    <location>
        <begin position="22"/>
        <end position="116"/>
    </location>
</feature>
<comment type="caution">
    <text evidence="4">The sequence shown here is derived from an EMBL/GenBank/DDBJ whole genome shotgun (WGS) entry which is preliminary data.</text>
</comment>
<sequence>MNVFMLGILVCLSSFWCKALAIYIASNDTVLNDANSSNVQSTFIIKHGVGSQEKTSQYIVVCNGKECQNGATECNTDIKCYCLEGWAGDTCAEVKTNNLTEHIAQLYVMEMNATKC</sequence>